<keyword evidence="8 12" id="KW-0256">Endoplasmic reticulum</keyword>
<comment type="function">
    <text evidence="1 12">Subunit of the oligosaccharyl transferase (OST) complex that catalyzes the initial transfer of a defined glycan (Glc(3)Man(9)GlcNAc(2) in eukaryotes) from the lipid carrier dolichol-pyrophosphate to an asparagine residue within an Asn-X-Ser/Thr consensus motif in nascent polypeptide chains, the first step in protein N-glycosylation. N-glycosylation occurs cotranslationally and the complex associates with the Sec61 complex at the channel-forming translocon complex that mediates protein translocation across the endoplasmic reticulum (ER). All subunits are required for a maximal enzyme activity.</text>
</comment>
<keyword evidence="7 12" id="KW-0732">Signal</keyword>
<feature type="domain" description="Ribophorin II C-terminal" evidence="16">
    <location>
        <begin position="540"/>
        <end position="638"/>
    </location>
</feature>
<comment type="subcellular location">
    <subcellularLocation>
        <location evidence="2 12">Endoplasmic reticulum membrane</location>
        <topology evidence="2 12">Multi-pass membrane protein</topology>
    </subcellularLocation>
</comment>
<evidence type="ECO:0000256" key="7">
    <source>
        <dbReference type="ARBA" id="ARBA00022729"/>
    </source>
</evidence>
<evidence type="ECO:0000256" key="8">
    <source>
        <dbReference type="ARBA" id="ARBA00022824"/>
    </source>
</evidence>
<dbReference type="InterPro" id="IPR055375">
    <property type="entry name" value="Ribophorin_II_2nd"/>
</dbReference>
<evidence type="ECO:0000259" key="15">
    <source>
        <dbReference type="Pfam" id="PF23861"/>
    </source>
</evidence>
<sequence>MSMICRTLITGILVGVVFGQLTCATQLSSVISNDDGLRLIQYFKAPFSNLETAFYSLSGLKHYTQGGALGQAEKESACKLVKSCETKSLTSLYYGASVLGHLRSFCKHEFSKETVEFVKGKLNENASVKNIHAIVSILKNLGQEVDDDQVLSALLNALKSDNSILSSSIALLTVAKLSNPNLASILKSIDIEDMAAQADEVDERFLHFENNLEITSTFLSAVVEVSNVAKQPLAISKNQVILFTNFLLRSKTAASTVKEAYLLLSTLGRITSSTQFRLAKVAVVSGTSISEHKSAIQISVSNVFSQPLTKLSVIAESIIRASDNEVIVSNVPFKFDGQKTYNFMFWKKKPKSGFYDVTLAISSTGTQLFGVSDFEFRVKVTSTITVANLEIGTAEREQTGATLNSVSYPSKMEDMRADNQQKIIMQFQVKNIVDDSLVLPHQAFVRFFKEDSNQEIIFVAEPDDKSTYKFEVELASAGREQFNSVPGKYFLQLIVGDATISNPIFWEIGAVTLNLGEDAKKAKPSFEQQYLPKPEIHHVFRQPEERPPVVVSQAFTVACLLPIALLFILWIRVGANVSDLRLAPKNIMFHIGLAGIFILYYFCWLSLDMFVTIQYLCGIGVVTFIFGNLVLSDLANNR</sequence>
<feature type="domain" description="Ribophorin II third" evidence="14">
    <location>
        <begin position="388"/>
        <end position="513"/>
    </location>
</feature>
<evidence type="ECO:0000256" key="5">
    <source>
        <dbReference type="ARBA" id="ARBA00017612"/>
    </source>
</evidence>
<dbReference type="Proteomes" id="UP001642483">
    <property type="component" value="Unassembled WGS sequence"/>
</dbReference>
<dbReference type="PANTHER" id="PTHR12640:SF0">
    <property type="entry name" value="DOLICHYL-DIPHOSPHOOLIGOSACCHARIDE--PROTEIN GLYCOSYLTRANSFERASE SUBUNIT 2"/>
    <property type="match status" value="1"/>
</dbReference>
<dbReference type="Pfam" id="PF25147">
    <property type="entry name" value="Ribophorin_II_C"/>
    <property type="match status" value="1"/>
</dbReference>
<feature type="transmembrane region" description="Helical" evidence="12">
    <location>
        <begin position="587"/>
        <end position="607"/>
    </location>
</feature>
<evidence type="ECO:0000256" key="12">
    <source>
        <dbReference type="RuleBase" id="RU366029"/>
    </source>
</evidence>
<dbReference type="InterPro" id="IPR056790">
    <property type="entry name" value="Ribophorin_II_C"/>
</dbReference>
<organism evidence="17 18">
    <name type="scientific">Clavelina lepadiformis</name>
    <name type="common">Light-bulb sea squirt</name>
    <name type="synonym">Ascidia lepadiformis</name>
    <dbReference type="NCBI Taxonomy" id="159417"/>
    <lineage>
        <taxon>Eukaryota</taxon>
        <taxon>Metazoa</taxon>
        <taxon>Chordata</taxon>
        <taxon>Tunicata</taxon>
        <taxon>Ascidiacea</taxon>
        <taxon>Aplousobranchia</taxon>
        <taxon>Clavelinidae</taxon>
        <taxon>Clavelina</taxon>
    </lineage>
</organism>
<dbReference type="Pfam" id="PF23861">
    <property type="entry name" value="Ribophorin_II_2nd"/>
    <property type="match status" value="1"/>
</dbReference>
<reference evidence="17 18" key="1">
    <citation type="submission" date="2024-02" db="EMBL/GenBank/DDBJ databases">
        <authorList>
            <person name="Daric V."/>
            <person name="Darras S."/>
        </authorList>
    </citation>
    <scope>NUCLEOTIDE SEQUENCE [LARGE SCALE GENOMIC DNA]</scope>
</reference>
<feature type="domain" description="Ribophorin II N-terminal" evidence="13">
    <location>
        <begin position="31"/>
        <end position="268"/>
    </location>
</feature>
<dbReference type="Pfam" id="PF23860">
    <property type="entry name" value="Ribophorin_II_3rd"/>
    <property type="match status" value="1"/>
</dbReference>
<dbReference type="InterPro" id="IPR055374">
    <property type="entry name" value="Ribophorin_II_3rd"/>
</dbReference>
<feature type="chain" id="PRO_5045008989" description="Dolichyl-diphosphooligosaccharide--protein glycosyltransferase subunit 2" evidence="12">
    <location>
        <begin position="20"/>
        <end position="638"/>
    </location>
</feature>
<feature type="signal peptide" evidence="12">
    <location>
        <begin position="1"/>
        <end position="19"/>
    </location>
</feature>
<comment type="similarity">
    <text evidence="4 12">Belongs to the SWP1 family.</text>
</comment>
<evidence type="ECO:0000256" key="4">
    <source>
        <dbReference type="ARBA" id="ARBA00009038"/>
    </source>
</evidence>
<accession>A0ABP0H0P3</accession>
<evidence type="ECO:0000256" key="10">
    <source>
        <dbReference type="ARBA" id="ARBA00023136"/>
    </source>
</evidence>
<comment type="pathway">
    <text evidence="3 12">Protein modification; protein glycosylation.</text>
</comment>
<keyword evidence="18" id="KW-1185">Reference proteome</keyword>
<evidence type="ECO:0000259" key="14">
    <source>
        <dbReference type="Pfam" id="PF23860"/>
    </source>
</evidence>
<feature type="transmembrane region" description="Helical" evidence="12">
    <location>
        <begin position="554"/>
        <end position="575"/>
    </location>
</feature>
<keyword evidence="9 12" id="KW-1133">Transmembrane helix</keyword>
<evidence type="ECO:0000256" key="1">
    <source>
        <dbReference type="ARBA" id="ARBA00002791"/>
    </source>
</evidence>
<dbReference type="InterPro" id="IPR008814">
    <property type="entry name" value="Swp1"/>
</dbReference>
<name>A0ABP0H0P3_CLALP</name>
<keyword evidence="10 12" id="KW-0472">Membrane</keyword>
<feature type="transmembrane region" description="Helical" evidence="12">
    <location>
        <begin position="613"/>
        <end position="631"/>
    </location>
</feature>
<evidence type="ECO:0000259" key="16">
    <source>
        <dbReference type="Pfam" id="PF25147"/>
    </source>
</evidence>
<feature type="domain" description="Ribophorin II second" evidence="15">
    <location>
        <begin position="285"/>
        <end position="380"/>
    </location>
</feature>
<comment type="caution">
    <text evidence="17">The sequence shown here is derived from an EMBL/GenBank/DDBJ whole genome shotgun (WGS) entry which is preliminary data.</text>
</comment>
<dbReference type="EMBL" id="CAWYQH010000163">
    <property type="protein sequence ID" value="CAK8696619.1"/>
    <property type="molecule type" value="Genomic_DNA"/>
</dbReference>
<evidence type="ECO:0000256" key="3">
    <source>
        <dbReference type="ARBA" id="ARBA00004922"/>
    </source>
</evidence>
<comment type="subunit">
    <text evidence="11">Component of the oligosaccharyltransferase (OST) complex. OST exists in two different complex forms which contain common core subunits RPN1, RPN2, OST48, OST4, DAD1 and TMEM258, either STT3A or STT3B as catalytic subunits, and form-specific accessory subunits. STT3A complex assembly occurs through the formation of 3 subcomplexes. Subcomplex 1 contains RPN1 and TMEM258, subcomplex 2 contains the STT3A-specific subunits STT3A, DC2/OSTC, and KCP2 as well as the core subunit OST4, and subcomplex 3 contains RPN2, DAD1, and OST48. The STT3A complex can form stable complexes with the Sec61 complex or with both the Sec61 and TRAP complexes. Interacts with DDI2. Interacts with TMEM35A/NACHO.</text>
</comment>
<evidence type="ECO:0000256" key="6">
    <source>
        <dbReference type="ARBA" id="ARBA00022692"/>
    </source>
</evidence>
<dbReference type="PANTHER" id="PTHR12640">
    <property type="entry name" value="RIBOPHORIN II"/>
    <property type="match status" value="1"/>
</dbReference>
<evidence type="ECO:0000313" key="18">
    <source>
        <dbReference type="Proteomes" id="UP001642483"/>
    </source>
</evidence>
<dbReference type="Pfam" id="PF05817">
    <property type="entry name" value="Ribophorin_II"/>
    <property type="match status" value="1"/>
</dbReference>
<evidence type="ECO:0000313" key="17">
    <source>
        <dbReference type="EMBL" id="CAK8696619.1"/>
    </source>
</evidence>
<protein>
    <recommendedName>
        <fullName evidence="5 12">Dolichyl-diphosphooligosaccharide--protein glycosyltransferase subunit 2</fullName>
    </recommendedName>
    <alternativeName>
        <fullName evidence="12">Ribophorin-2</fullName>
    </alternativeName>
</protein>
<evidence type="ECO:0000256" key="11">
    <source>
        <dbReference type="ARBA" id="ARBA00046750"/>
    </source>
</evidence>
<evidence type="ECO:0000256" key="9">
    <source>
        <dbReference type="ARBA" id="ARBA00022989"/>
    </source>
</evidence>
<gene>
    <name evidence="17" type="ORF">CVLEPA_LOCUS29774</name>
</gene>
<keyword evidence="6 12" id="KW-0812">Transmembrane</keyword>
<proteinExistence type="inferred from homology"/>
<dbReference type="InterPro" id="IPR055373">
    <property type="entry name" value="Ribophorin_II_N"/>
</dbReference>
<evidence type="ECO:0000259" key="13">
    <source>
        <dbReference type="Pfam" id="PF05817"/>
    </source>
</evidence>
<evidence type="ECO:0000256" key="2">
    <source>
        <dbReference type="ARBA" id="ARBA00004477"/>
    </source>
</evidence>